<dbReference type="InterPro" id="IPR014848">
    <property type="entry name" value="Rgp1"/>
</dbReference>
<dbReference type="Pfam" id="PF08737">
    <property type="entry name" value="Rgp1"/>
    <property type="match status" value="1"/>
</dbReference>
<evidence type="ECO:0000313" key="2">
    <source>
        <dbReference type="EMBL" id="SCW04207.1"/>
    </source>
</evidence>
<gene>
    <name evidence="2" type="ORF">LAFE_0H08438G</name>
</gene>
<keyword evidence="3" id="KW-1185">Reference proteome</keyword>
<evidence type="ECO:0000313" key="3">
    <source>
        <dbReference type="Proteomes" id="UP000190831"/>
    </source>
</evidence>
<accession>A0A1G4MK04</accession>
<dbReference type="EMBL" id="LT598491">
    <property type="protein sequence ID" value="SCW04207.1"/>
    <property type="molecule type" value="Genomic_DNA"/>
</dbReference>
<reference evidence="2 3" key="1">
    <citation type="submission" date="2016-03" db="EMBL/GenBank/DDBJ databases">
        <authorList>
            <person name="Devillers H."/>
        </authorList>
    </citation>
    <scope>NUCLEOTIDE SEQUENCE [LARGE SCALE GENOMIC DNA]</scope>
    <source>
        <strain evidence="2">CBS 6772</strain>
    </source>
</reference>
<sequence length="618" mass="70603">MHGHRVDTELVTENVRLEVVYESNPSFAGEGIQLLIRLRHLGSERRLEQLEVERNTLKTSIEERAKARSSNNKPWLVKSLLDPFNRDEKAEEEHDKELEEDINKKMGFHQAVDLMSCYVQIYGVFQYDPEVIDRTELSKVNKLAGVSSLRSSYAVHSLSETVAGFFFTSFDEMTTAAVKGNEPTLEVVPILLIPQTLLFSEVSLKPGEVKTYQFKSPKLPYDLPPTYRSSKHIKIQYFANFGITNVKDDKLKPFNADFSLNICPFIDARGCQFTSSLNQDLVILPPGRVKEYKDTSKNRRKSVASVIPRRRSSLLPTNSIENRLRTSQQAKDKFKELVLELNSTDEFKADLEVLVDQILDTQFGPEKYESSSDDEDERNPSQQNNLVKMQKLDPRVRKDSIGSVRHNINNLSGSVPAAIYLPAEDAEKEHELKGLIPQIKNCQKEYIINRNGHFICKVSFSKYFYDISDDIDLVVELCKDESYKISAVSATLESFELINPKFCIDGSSAKAKPEGNILYENRAICFDNSFSIPMKILPQKSPSNQITSQFRTDVFQLKWMLRFRFVLLSKSEESNSLDKFYEDKNGSLSHAKKYLEGEEFMCHVPISILPTSKDFGGW</sequence>
<feature type="region of interest" description="Disordered" evidence="1">
    <location>
        <begin position="365"/>
        <end position="387"/>
    </location>
</feature>
<evidence type="ECO:0000256" key="1">
    <source>
        <dbReference type="SAM" id="MobiDB-lite"/>
    </source>
</evidence>
<dbReference type="STRING" id="4955.A0A1G4MK04"/>
<dbReference type="PANTHER" id="PTHR12507">
    <property type="entry name" value="REDUCED GROWTH PHENOTYPE 1 RGP1, YEAST -RELATED"/>
    <property type="match status" value="1"/>
</dbReference>
<proteinExistence type="predicted"/>
<protein>
    <submittedName>
        <fullName evidence="2">LAFE_0H08438g1_1</fullName>
    </submittedName>
</protein>
<dbReference type="AlphaFoldDB" id="A0A1G4MK04"/>
<name>A0A1G4MK04_LACFM</name>
<organism evidence="2 3">
    <name type="scientific">Lachancea fermentati</name>
    <name type="common">Zygosaccharomyces fermentati</name>
    <dbReference type="NCBI Taxonomy" id="4955"/>
    <lineage>
        <taxon>Eukaryota</taxon>
        <taxon>Fungi</taxon>
        <taxon>Dikarya</taxon>
        <taxon>Ascomycota</taxon>
        <taxon>Saccharomycotina</taxon>
        <taxon>Saccharomycetes</taxon>
        <taxon>Saccharomycetales</taxon>
        <taxon>Saccharomycetaceae</taxon>
        <taxon>Lachancea</taxon>
    </lineage>
</organism>
<dbReference type="OrthoDB" id="1918at2759"/>
<dbReference type="OMA" id="QFYEDKK"/>
<dbReference type="Proteomes" id="UP000190831">
    <property type="component" value="Chromosome H"/>
</dbReference>